<dbReference type="InterPro" id="IPR013106">
    <property type="entry name" value="Ig_V-set"/>
</dbReference>
<sequence>MDLMLQAGLFFLAVHSVAGSHQPVKVGPGQDAILPCHLEPPFHVTTQMVEWKRYGQQVHLYRSKADSLDDQDENFRNRTSLFQDEMDKGNISLKLTNVTEVDAGNYTCHVRFKNEYGLFEVRIYNVTLIVDGGTRTDPTNTLSGRGRHRQRHSHSRHRRHHHHHHRHRRKFYISS</sequence>
<evidence type="ECO:0000256" key="5">
    <source>
        <dbReference type="ARBA" id="ARBA00023180"/>
    </source>
</evidence>
<dbReference type="SMART" id="SM00408">
    <property type="entry name" value="IGc2"/>
    <property type="match status" value="1"/>
</dbReference>
<dbReference type="InterPro" id="IPR013783">
    <property type="entry name" value="Ig-like_fold"/>
</dbReference>
<dbReference type="GO" id="GO:0016020">
    <property type="term" value="C:membrane"/>
    <property type="evidence" value="ECO:0007669"/>
    <property type="project" value="UniProtKB-SubCell"/>
</dbReference>
<dbReference type="GO" id="GO:1903037">
    <property type="term" value="P:regulation of leukocyte cell-cell adhesion"/>
    <property type="evidence" value="ECO:0007669"/>
    <property type="project" value="UniProtKB-ARBA"/>
</dbReference>
<organism evidence="10 11">
    <name type="scientific">Perca fluviatilis</name>
    <name type="common">European perch</name>
    <dbReference type="NCBI Taxonomy" id="8168"/>
    <lineage>
        <taxon>Eukaryota</taxon>
        <taxon>Metazoa</taxon>
        <taxon>Chordata</taxon>
        <taxon>Craniata</taxon>
        <taxon>Vertebrata</taxon>
        <taxon>Euteleostomi</taxon>
        <taxon>Actinopterygii</taxon>
        <taxon>Neopterygii</taxon>
        <taxon>Teleostei</taxon>
        <taxon>Neoteleostei</taxon>
        <taxon>Acanthomorphata</taxon>
        <taxon>Eupercaria</taxon>
        <taxon>Perciformes</taxon>
        <taxon>Percoidei</taxon>
        <taxon>Percidae</taxon>
        <taxon>Percinae</taxon>
        <taxon>Perca</taxon>
    </lineage>
</organism>
<evidence type="ECO:0000256" key="8">
    <source>
        <dbReference type="SAM" id="SignalP"/>
    </source>
</evidence>
<accession>A0A6A5EPK2</accession>
<dbReference type="InterPro" id="IPR036179">
    <property type="entry name" value="Ig-like_dom_sf"/>
</dbReference>
<dbReference type="InterPro" id="IPR003598">
    <property type="entry name" value="Ig_sub2"/>
</dbReference>
<evidence type="ECO:0000256" key="1">
    <source>
        <dbReference type="ARBA" id="ARBA00004370"/>
    </source>
</evidence>
<dbReference type="Pfam" id="PF07686">
    <property type="entry name" value="V-set"/>
    <property type="match status" value="1"/>
</dbReference>
<keyword evidence="6" id="KW-0393">Immunoglobulin domain</keyword>
<evidence type="ECO:0000313" key="10">
    <source>
        <dbReference type="EMBL" id="KAF1381008.1"/>
    </source>
</evidence>
<dbReference type="InterPro" id="IPR007110">
    <property type="entry name" value="Ig-like_dom"/>
</dbReference>
<dbReference type="PANTHER" id="PTHR24100">
    <property type="entry name" value="BUTYROPHILIN"/>
    <property type="match status" value="1"/>
</dbReference>
<feature type="chain" id="PRO_5025484256" description="Ig-like domain-containing protein" evidence="8">
    <location>
        <begin position="20"/>
        <end position="175"/>
    </location>
</feature>
<dbReference type="Proteomes" id="UP000465112">
    <property type="component" value="Chromosome 14"/>
</dbReference>
<feature type="compositionally biased region" description="Basic residues" evidence="7">
    <location>
        <begin position="145"/>
        <end position="175"/>
    </location>
</feature>
<feature type="region of interest" description="Disordered" evidence="7">
    <location>
        <begin position="134"/>
        <end position="175"/>
    </location>
</feature>
<evidence type="ECO:0000256" key="4">
    <source>
        <dbReference type="ARBA" id="ARBA00023157"/>
    </source>
</evidence>
<evidence type="ECO:0000259" key="9">
    <source>
        <dbReference type="PROSITE" id="PS50835"/>
    </source>
</evidence>
<dbReference type="SMART" id="SM00409">
    <property type="entry name" value="IG"/>
    <property type="match status" value="1"/>
</dbReference>
<dbReference type="FunFam" id="2.60.40.10:FF:000142">
    <property type="entry name" value="V-set domain-containing T-cell activation inhibitor 1"/>
    <property type="match status" value="1"/>
</dbReference>
<keyword evidence="5" id="KW-0325">Glycoprotein</keyword>
<feature type="domain" description="Ig-like" evidence="9">
    <location>
        <begin position="29"/>
        <end position="110"/>
    </location>
</feature>
<comment type="caution">
    <text evidence="10">The sequence shown here is derived from an EMBL/GenBank/DDBJ whole genome shotgun (WGS) entry which is preliminary data.</text>
</comment>
<reference evidence="10 11" key="1">
    <citation type="submission" date="2019-06" db="EMBL/GenBank/DDBJ databases">
        <title>A chromosome-scale genome assembly of the European perch, Perca fluviatilis.</title>
        <authorList>
            <person name="Roques C."/>
            <person name="Zahm M."/>
            <person name="Cabau C."/>
            <person name="Klopp C."/>
            <person name="Bouchez O."/>
            <person name="Donnadieu C."/>
            <person name="Kuhl H."/>
            <person name="Gislard M."/>
            <person name="Guendouz S."/>
            <person name="Journot L."/>
            <person name="Haffray P."/>
            <person name="Bestin A."/>
            <person name="Morvezen R."/>
            <person name="Feron R."/>
            <person name="Wen M."/>
            <person name="Jouanno E."/>
            <person name="Herpin A."/>
            <person name="Schartl M."/>
            <person name="Postlethwait J."/>
            <person name="Schaerlinger B."/>
            <person name="Chardard D."/>
            <person name="Lecocq T."/>
            <person name="Poncet C."/>
            <person name="Jaffrelo L."/>
            <person name="Lampietro C."/>
            <person name="Guiguen Y."/>
        </authorList>
    </citation>
    <scope>NUCLEOTIDE SEQUENCE [LARGE SCALE GENOMIC DNA]</scope>
    <source>
        <tissue evidence="10">Blood</tissue>
    </source>
</reference>
<dbReference type="EMBL" id="VHII01000014">
    <property type="protein sequence ID" value="KAF1381008.1"/>
    <property type="molecule type" value="Genomic_DNA"/>
</dbReference>
<feature type="signal peptide" evidence="8">
    <location>
        <begin position="1"/>
        <end position="19"/>
    </location>
</feature>
<evidence type="ECO:0000256" key="2">
    <source>
        <dbReference type="ARBA" id="ARBA00022729"/>
    </source>
</evidence>
<dbReference type="AlphaFoldDB" id="A0A6A5EPK2"/>
<name>A0A6A5EPK2_PERFL</name>
<keyword evidence="3" id="KW-0472">Membrane</keyword>
<dbReference type="Gene3D" id="2.60.40.10">
    <property type="entry name" value="Immunoglobulins"/>
    <property type="match status" value="1"/>
</dbReference>
<dbReference type="PROSITE" id="PS50835">
    <property type="entry name" value="IG_LIKE"/>
    <property type="match status" value="1"/>
</dbReference>
<keyword evidence="2 8" id="KW-0732">Signal</keyword>
<dbReference type="InterPro" id="IPR003599">
    <property type="entry name" value="Ig_sub"/>
</dbReference>
<gene>
    <name evidence="10" type="ORF">PFLUV_G00169970</name>
</gene>
<evidence type="ECO:0000256" key="7">
    <source>
        <dbReference type="SAM" id="MobiDB-lite"/>
    </source>
</evidence>
<dbReference type="GO" id="GO:0050863">
    <property type="term" value="P:regulation of T cell activation"/>
    <property type="evidence" value="ECO:0007669"/>
    <property type="project" value="UniProtKB-ARBA"/>
</dbReference>
<comment type="subcellular location">
    <subcellularLocation>
        <location evidence="1">Membrane</location>
    </subcellularLocation>
</comment>
<evidence type="ECO:0000256" key="3">
    <source>
        <dbReference type="ARBA" id="ARBA00023136"/>
    </source>
</evidence>
<dbReference type="SUPFAM" id="SSF48726">
    <property type="entry name" value="Immunoglobulin"/>
    <property type="match status" value="1"/>
</dbReference>
<evidence type="ECO:0000256" key="6">
    <source>
        <dbReference type="ARBA" id="ARBA00023319"/>
    </source>
</evidence>
<evidence type="ECO:0000313" key="11">
    <source>
        <dbReference type="Proteomes" id="UP000465112"/>
    </source>
</evidence>
<proteinExistence type="predicted"/>
<dbReference type="InterPro" id="IPR050504">
    <property type="entry name" value="IgSF_BTN/MOG"/>
</dbReference>
<protein>
    <recommendedName>
        <fullName evidence="9">Ig-like domain-containing protein</fullName>
    </recommendedName>
</protein>
<keyword evidence="4" id="KW-1015">Disulfide bond</keyword>
<keyword evidence="11" id="KW-1185">Reference proteome</keyword>